<sequence>MSTEYKQYLIERFEGEVEGEAFFRGMSQRAGDGDRKGRWQLLAQLETETKEHIRAALKGLGVEPGEPLNVIERGRQLAEQLSALPWLEFLNVMRPALENFVAEFSAAERLAPKDSRERQLLRHITRHEQALLAFAVREMDERGEASVAAVRALLGTSPFALQQDPQ</sequence>
<name>A0ABU8XG37_9BURK</name>
<proteinExistence type="predicted"/>
<comment type="caution">
    <text evidence="1">The sequence shown here is derived from an EMBL/GenBank/DDBJ whole genome shotgun (WGS) entry which is preliminary data.</text>
</comment>
<reference evidence="1 2" key="1">
    <citation type="submission" date="2024-03" db="EMBL/GenBank/DDBJ databases">
        <title>Novel species of the genus Variovorax.</title>
        <authorList>
            <person name="Liu Q."/>
            <person name="Xin Y.-H."/>
        </authorList>
    </citation>
    <scope>NUCLEOTIDE SEQUENCE [LARGE SCALE GENOMIC DNA]</scope>
    <source>
        <strain evidence="1 2">KACC 18901</strain>
    </source>
</reference>
<evidence type="ECO:0000313" key="2">
    <source>
        <dbReference type="Proteomes" id="UP001367030"/>
    </source>
</evidence>
<dbReference type="InterPro" id="IPR009078">
    <property type="entry name" value="Ferritin-like_SF"/>
</dbReference>
<dbReference type="SUPFAM" id="SSF47240">
    <property type="entry name" value="Ferritin-like"/>
    <property type="match status" value="1"/>
</dbReference>
<dbReference type="EMBL" id="JBBKZS010000020">
    <property type="protein sequence ID" value="MEJ8858840.1"/>
    <property type="molecule type" value="Genomic_DNA"/>
</dbReference>
<dbReference type="RefSeq" id="WP_340338892.1">
    <property type="nucleotide sequence ID" value="NZ_JBBKZS010000020.1"/>
</dbReference>
<dbReference type="Proteomes" id="UP001367030">
    <property type="component" value="Unassembled WGS sequence"/>
</dbReference>
<gene>
    <name evidence="1" type="ORF">WKW79_30005</name>
</gene>
<evidence type="ECO:0000313" key="1">
    <source>
        <dbReference type="EMBL" id="MEJ8858840.1"/>
    </source>
</evidence>
<accession>A0ABU8XG37</accession>
<organism evidence="1 2">
    <name type="scientific">Variovorax robiniae</name>
    <dbReference type="NCBI Taxonomy" id="1836199"/>
    <lineage>
        <taxon>Bacteria</taxon>
        <taxon>Pseudomonadati</taxon>
        <taxon>Pseudomonadota</taxon>
        <taxon>Betaproteobacteria</taxon>
        <taxon>Burkholderiales</taxon>
        <taxon>Comamonadaceae</taxon>
        <taxon>Variovorax</taxon>
    </lineage>
</organism>
<keyword evidence="2" id="KW-1185">Reference proteome</keyword>
<protein>
    <submittedName>
        <fullName evidence="1">Uncharacterized protein</fullName>
    </submittedName>
</protein>